<dbReference type="Gene3D" id="3.40.50.150">
    <property type="entry name" value="Vaccinia Virus protein VP39"/>
    <property type="match status" value="1"/>
</dbReference>
<evidence type="ECO:0000256" key="5">
    <source>
        <dbReference type="ARBA" id="ARBA00047770"/>
    </source>
</evidence>
<evidence type="ECO:0000256" key="4">
    <source>
        <dbReference type="ARBA" id="ARBA00029821"/>
    </source>
</evidence>
<name>A0A813ARA0_9DINO</name>
<dbReference type="EMBL" id="CAJNJA010061964">
    <property type="protein sequence ID" value="CAE7875129.1"/>
    <property type="molecule type" value="Genomic_DNA"/>
</dbReference>
<dbReference type="InterPro" id="IPR029063">
    <property type="entry name" value="SAM-dependent_MTases_sf"/>
</dbReference>
<evidence type="ECO:0000256" key="3">
    <source>
        <dbReference type="ARBA" id="ARBA00022853"/>
    </source>
</evidence>
<comment type="catalytic activity">
    <reaction evidence="5">
        <text>L-lysyl(79)-[histone H3] + 3 S-adenosyl-L-methionine = N(6),N(6),N(6)-trimethyl-L-lysyl(79)-[histone H3] + 3 S-adenosyl-L-homocysteine + 3 H(+)</text>
        <dbReference type="Rhea" id="RHEA:60328"/>
        <dbReference type="Rhea" id="RHEA-COMP:15549"/>
        <dbReference type="Rhea" id="RHEA-COMP:15552"/>
        <dbReference type="ChEBI" id="CHEBI:15378"/>
        <dbReference type="ChEBI" id="CHEBI:29969"/>
        <dbReference type="ChEBI" id="CHEBI:57856"/>
        <dbReference type="ChEBI" id="CHEBI:59789"/>
        <dbReference type="ChEBI" id="CHEBI:61961"/>
        <dbReference type="EC" id="2.1.1.360"/>
    </reaction>
</comment>
<evidence type="ECO:0000256" key="2">
    <source>
        <dbReference type="ARBA" id="ARBA00020987"/>
    </source>
</evidence>
<protein>
    <recommendedName>
        <fullName evidence="2">Histone-lysine N-methyltransferase, H3 lysine-79 specific</fullName>
        <ecNumber evidence="1">2.1.1.360</ecNumber>
    </recommendedName>
    <alternativeName>
        <fullName evidence="4">Histone H3-K79 methyltransferase</fullName>
    </alternativeName>
</protein>
<gene>
    <name evidence="7" type="primary">gpp</name>
    <name evidence="7" type="ORF">SNEC2469_LOCUS28471</name>
</gene>
<comment type="caution">
    <text evidence="7">The sequence shown here is derived from an EMBL/GenBank/DDBJ whole genome shotgun (WGS) entry which is preliminary data.</text>
</comment>
<organism evidence="7 8">
    <name type="scientific">Symbiodinium necroappetens</name>
    <dbReference type="NCBI Taxonomy" id="1628268"/>
    <lineage>
        <taxon>Eukaryota</taxon>
        <taxon>Sar</taxon>
        <taxon>Alveolata</taxon>
        <taxon>Dinophyceae</taxon>
        <taxon>Suessiales</taxon>
        <taxon>Symbiodiniaceae</taxon>
        <taxon>Symbiodinium</taxon>
    </lineage>
</organism>
<feature type="domain" description="DOT1" evidence="6">
    <location>
        <begin position="162"/>
        <end position="291"/>
    </location>
</feature>
<dbReference type="EC" id="2.1.1.360" evidence="1"/>
<proteinExistence type="predicted"/>
<dbReference type="Proteomes" id="UP000601435">
    <property type="component" value="Unassembled WGS sequence"/>
</dbReference>
<dbReference type="InterPro" id="IPR030445">
    <property type="entry name" value="H3-K79_meTrfase"/>
</dbReference>
<dbReference type="GO" id="GO:0051726">
    <property type="term" value="P:regulation of cell cycle"/>
    <property type="evidence" value="ECO:0007669"/>
    <property type="project" value="InterPro"/>
</dbReference>
<keyword evidence="3" id="KW-0156">Chromatin regulator</keyword>
<keyword evidence="8" id="KW-1185">Reference proteome</keyword>
<reference evidence="7" key="1">
    <citation type="submission" date="2021-02" db="EMBL/GenBank/DDBJ databases">
        <authorList>
            <person name="Dougan E. K."/>
            <person name="Rhodes N."/>
            <person name="Thang M."/>
            <person name="Chan C."/>
        </authorList>
    </citation>
    <scope>NUCLEOTIDE SEQUENCE</scope>
</reference>
<evidence type="ECO:0000313" key="7">
    <source>
        <dbReference type="EMBL" id="CAE7875129.1"/>
    </source>
</evidence>
<accession>A0A813ARA0</accession>
<dbReference type="OrthoDB" id="443402at2759"/>
<evidence type="ECO:0000256" key="1">
    <source>
        <dbReference type="ARBA" id="ARBA00012190"/>
    </source>
</evidence>
<dbReference type="PANTHER" id="PTHR21451:SF19">
    <property type="entry name" value="ACTIVATED IN BLOCKED UNFOLDED PROTEIN RESPONSE"/>
    <property type="match status" value="1"/>
</dbReference>
<dbReference type="SUPFAM" id="SSF53335">
    <property type="entry name" value="S-adenosyl-L-methionine-dependent methyltransferases"/>
    <property type="match status" value="1"/>
</dbReference>
<dbReference type="AlphaFoldDB" id="A0A813ARA0"/>
<evidence type="ECO:0000259" key="6">
    <source>
        <dbReference type="Pfam" id="PF08123"/>
    </source>
</evidence>
<dbReference type="Pfam" id="PF08123">
    <property type="entry name" value="DOT1"/>
    <property type="match status" value="1"/>
</dbReference>
<dbReference type="GO" id="GO:0140956">
    <property type="term" value="F:histone H3K79 trimethyltransferase activity"/>
    <property type="evidence" value="ECO:0007669"/>
    <property type="project" value="UniProtKB-EC"/>
</dbReference>
<sequence>MEPCWEYREVKVRRFERGKHQIPFFSECLEAGARRFVCCSKGSDFATPAGQDFHWIVAVEPGQGVIVASIQTQFWVFESDSAFLTHGWLEASDPTPLCLPADAAEFLAVSFSLEDSASDAFVPEVEELPTQLQDAYHKFYEAYSFVDGYQLSYEAQGGCTTSALTYGESHFAPIYRLLSILQVEATAGDLLVDLGSGTGRLVAAAALAFPLLRCRGIELLPALHTAALQTKARLPEASLELVLGDILHEDWSDASIVVAMSLCFPAEMMKALEAKFALLRPGSRVVLMNCFLESDLSGLAPLCLDKANEPAHAVRLERPSK</sequence>
<dbReference type="PANTHER" id="PTHR21451">
    <property type="entry name" value="HISTONE H3 METHYLTRANSFERASE"/>
    <property type="match status" value="1"/>
</dbReference>
<dbReference type="CDD" id="cd02440">
    <property type="entry name" value="AdoMet_MTases"/>
    <property type="match status" value="1"/>
</dbReference>
<dbReference type="InterPro" id="IPR025789">
    <property type="entry name" value="DOT1_dom"/>
</dbReference>
<evidence type="ECO:0000313" key="8">
    <source>
        <dbReference type="Proteomes" id="UP000601435"/>
    </source>
</evidence>